<dbReference type="InterPro" id="IPR029063">
    <property type="entry name" value="SAM-dependent_MTases_sf"/>
</dbReference>
<dbReference type="OMA" id="EWDGFTR"/>
<reference evidence="10 11" key="1">
    <citation type="journal article" date="2021" name="Nat. Plants">
        <title>The Taxus genome provides insights into paclitaxel biosynthesis.</title>
        <authorList>
            <person name="Xiong X."/>
            <person name="Gou J."/>
            <person name="Liao Q."/>
            <person name="Li Y."/>
            <person name="Zhou Q."/>
            <person name="Bi G."/>
            <person name="Li C."/>
            <person name="Du R."/>
            <person name="Wang X."/>
            <person name="Sun T."/>
            <person name="Guo L."/>
            <person name="Liang H."/>
            <person name="Lu P."/>
            <person name="Wu Y."/>
            <person name="Zhang Z."/>
            <person name="Ro D.K."/>
            <person name="Shang Y."/>
            <person name="Huang S."/>
            <person name="Yan J."/>
        </authorList>
    </citation>
    <scope>NUCLEOTIDE SEQUENCE [LARGE SCALE GENOMIC DNA]</scope>
    <source>
        <strain evidence="10">Ta-2019</strain>
    </source>
</reference>
<evidence type="ECO:0000256" key="5">
    <source>
        <dbReference type="ARBA" id="ARBA00022884"/>
    </source>
</evidence>
<evidence type="ECO:0000259" key="9">
    <source>
        <dbReference type="SMART" id="SM00650"/>
    </source>
</evidence>
<dbReference type="PANTHER" id="PTHR11727:SF12">
    <property type="entry name" value="RIBOSOMAL RNA SMALL SUBUNIT METHYLTRANSFERASE, MITOCHONDRIAL"/>
    <property type="match status" value="1"/>
</dbReference>
<dbReference type="Gene3D" id="3.40.50.150">
    <property type="entry name" value="Vaccinia Virus protein VP39"/>
    <property type="match status" value="1"/>
</dbReference>
<evidence type="ECO:0000256" key="3">
    <source>
        <dbReference type="ARBA" id="ARBA00022679"/>
    </source>
</evidence>
<keyword evidence="1 7" id="KW-0698">rRNA processing</keyword>
<feature type="domain" description="Ribosomal RNA adenine methylase transferase N-terminal" evidence="9">
    <location>
        <begin position="77"/>
        <end position="246"/>
    </location>
</feature>
<evidence type="ECO:0000256" key="7">
    <source>
        <dbReference type="RuleBase" id="RU362106"/>
    </source>
</evidence>
<proteinExistence type="inferred from homology"/>
<keyword evidence="4 6" id="KW-0949">S-adenosyl-L-methionine</keyword>
<dbReference type="PANTHER" id="PTHR11727">
    <property type="entry name" value="DIMETHYLADENOSINE TRANSFERASE"/>
    <property type="match status" value="1"/>
</dbReference>
<organism evidence="10 11">
    <name type="scientific">Taxus chinensis</name>
    <name type="common">Chinese yew</name>
    <name type="synonym">Taxus wallichiana var. chinensis</name>
    <dbReference type="NCBI Taxonomy" id="29808"/>
    <lineage>
        <taxon>Eukaryota</taxon>
        <taxon>Viridiplantae</taxon>
        <taxon>Streptophyta</taxon>
        <taxon>Embryophyta</taxon>
        <taxon>Tracheophyta</taxon>
        <taxon>Spermatophyta</taxon>
        <taxon>Pinopsida</taxon>
        <taxon>Pinidae</taxon>
        <taxon>Conifers II</taxon>
        <taxon>Cupressales</taxon>
        <taxon>Taxaceae</taxon>
        <taxon>Taxus</taxon>
    </lineage>
</organism>
<dbReference type="InterPro" id="IPR020598">
    <property type="entry name" value="rRNA_Ade_methylase_Trfase_N"/>
</dbReference>
<dbReference type="FunFam" id="3.40.50.150:FF:000081">
    <property type="entry name" value="rRNA adenine N(6)-methyltransferase"/>
    <property type="match status" value="1"/>
</dbReference>
<feature type="non-terminal residue" evidence="10">
    <location>
        <position position="1"/>
    </location>
</feature>
<comment type="caution">
    <text evidence="10">The sequence shown here is derived from an EMBL/GenBank/DDBJ whole genome shotgun (WGS) entry which is preliminary data.</text>
</comment>
<dbReference type="NCBIfam" id="TIGR00755">
    <property type="entry name" value="ksgA"/>
    <property type="match status" value="1"/>
</dbReference>
<comment type="similarity">
    <text evidence="6 7">Belongs to the class I-like SAM-binding methyltransferase superfamily. rRNA adenine N(6)-methyltransferase family.</text>
</comment>
<evidence type="ECO:0000313" key="11">
    <source>
        <dbReference type="Proteomes" id="UP000824469"/>
    </source>
</evidence>
<evidence type="ECO:0000256" key="2">
    <source>
        <dbReference type="ARBA" id="ARBA00022603"/>
    </source>
</evidence>
<dbReference type="EMBL" id="JAHRHJ020000002">
    <property type="protein sequence ID" value="KAH9327219.1"/>
    <property type="molecule type" value="Genomic_DNA"/>
</dbReference>
<dbReference type="SMART" id="SM00650">
    <property type="entry name" value="rADc"/>
    <property type="match status" value="1"/>
</dbReference>
<feature type="binding site" evidence="6">
    <location>
        <position position="146"/>
    </location>
    <ligand>
        <name>S-adenosyl-L-methionine</name>
        <dbReference type="ChEBI" id="CHEBI:59789"/>
    </ligand>
</feature>
<dbReference type="Proteomes" id="UP000824469">
    <property type="component" value="Unassembled WGS sequence"/>
</dbReference>
<dbReference type="InterPro" id="IPR020596">
    <property type="entry name" value="rRNA_Ade_Mease_Trfase_CS"/>
</dbReference>
<dbReference type="Gene3D" id="1.10.8.480">
    <property type="match status" value="1"/>
</dbReference>
<dbReference type="AlphaFoldDB" id="A0AA38GPI7"/>
<sequence length="377" mass="42380">MTRRLSHLASLQSERLIVRFISSTTVTGKTHTRSTEPKPISFSEEKEKEKEEAAKPPHRTLQLHKSRGQHILTNPSVLKSIVRRAGVKKTDTVLEIGSGTGNLTLELLQAARKVIAVEIDPRMIETLNKRINGTRMAQRLEIVRGDILKTELPPFDICVANIPYQISSPLIFKLLSLAPRFRNATLMLQKEFARRLLAKPGDAQFNRLAVNVSLLAKVALLMHVSKKDFTPSPKVDSSVVRIEPRTSLPPVDLGEWDGFTRLCFVRKNKTLGAIFKQKGTVLHLIKTCGLWDEKHKTLNGQDGEENPISDLSVLGELCDDISEAEDLDVEDEIQGQKVFGLKEKIANILKEGGYEDKRSSKLSEEDFLRLILLFHNE</sequence>
<dbReference type="Pfam" id="PF00398">
    <property type="entry name" value="RrnaAD"/>
    <property type="match status" value="1"/>
</dbReference>
<keyword evidence="11" id="KW-1185">Reference proteome</keyword>
<dbReference type="InterPro" id="IPR011530">
    <property type="entry name" value="rRNA_adenine_dimethylase"/>
</dbReference>
<dbReference type="PROSITE" id="PS51689">
    <property type="entry name" value="SAM_RNA_A_N6_MT"/>
    <property type="match status" value="1"/>
</dbReference>
<dbReference type="GO" id="GO:0003723">
    <property type="term" value="F:RNA binding"/>
    <property type="evidence" value="ECO:0007669"/>
    <property type="project" value="UniProtKB-UniRule"/>
</dbReference>
<feature type="compositionally biased region" description="Basic and acidic residues" evidence="8">
    <location>
        <begin position="43"/>
        <end position="55"/>
    </location>
</feature>
<gene>
    <name evidence="10" type="ORF">KI387_007397</name>
</gene>
<keyword evidence="5 6" id="KW-0694">RNA-binding</keyword>
<feature type="binding site" evidence="6">
    <location>
        <position position="70"/>
    </location>
    <ligand>
        <name>S-adenosyl-L-methionine</name>
        <dbReference type="ChEBI" id="CHEBI:59789"/>
    </ligand>
</feature>
<dbReference type="PROSITE" id="PS01131">
    <property type="entry name" value="RRNA_A_DIMETH"/>
    <property type="match status" value="1"/>
</dbReference>
<evidence type="ECO:0000313" key="10">
    <source>
        <dbReference type="EMBL" id="KAH9327219.1"/>
    </source>
</evidence>
<name>A0AA38GPI7_TAXCH</name>
<dbReference type="CDD" id="cd02440">
    <property type="entry name" value="AdoMet_MTases"/>
    <property type="match status" value="1"/>
</dbReference>
<dbReference type="EC" id="2.1.1.-" evidence="7"/>
<evidence type="ECO:0000256" key="6">
    <source>
        <dbReference type="PROSITE-ProRule" id="PRU01026"/>
    </source>
</evidence>
<feature type="binding site" evidence="6">
    <location>
        <position position="97"/>
    </location>
    <ligand>
        <name>S-adenosyl-L-methionine</name>
        <dbReference type="ChEBI" id="CHEBI:59789"/>
    </ligand>
</feature>
<evidence type="ECO:0000256" key="8">
    <source>
        <dbReference type="SAM" id="MobiDB-lite"/>
    </source>
</evidence>
<accession>A0AA38GPI7</accession>
<keyword evidence="2 6" id="KW-0489">Methyltransferase</keyword>
<feature type="binding site" evidence="6">
    <location>
        <position position="161"/>
    </location>
    <ligand>
        <name>S-adenosyl-L-methionine</name>
        <dbReference type="ChEBI" id="CHEBI:59789"/>
    </ligand>
</feature>
<feature type="binding site" evidence="6">
    <location>
        <position position="72"/>
    </location>
    <ligand>
        <name>S-adenosyl-L-methionine</name>
        <dbReference type="ChEBI" id="CHEBI:59789"/>
    </ligand>
</feature>
<dbReference type="GO" id="GO:0000179">
    <property type="term" value="F:rRNA (adenine-N6,N6-)-dimethyltransferase activity"/>
    <property type="evidence" value="ECO:0007669"/>
    <property type="project" value="UniProtKB-UniRule"/>
</dbReference>
<protein>
    <recommendedName>
        <fullName evidence="7">rRNA adenine N(6)-methyltransferase</fullName>
        <ecNumber evidence="7">2.1.1.-</ecNumber>
    </recommendedName>
</protein>
<dbReference type="InterPro" id="IPR001737">
    <property type="entry name" value="KsgA/Erm"/>
</dbReference>
<feature type="binding site" evidence="6">
    <location>
        <position position="118"/>
    </location>
    <ligand>
        <name>S-adenosyl-L-methionine</name>
        <dbReference type="ChEBI" id="CHEBI:59789"/>
    </ligand>
</feature>
<dbReference type="GO" id="GO:0005739">
    <property type="term" value="C:mitochondrion"/>
    <property type="evidence" value="ECO:0007669"/>
    <property type="project" value="TreeGrafter"/>
</dbReference>
<evidence type="ECO:0000256" key="4">
    <source>
        <dbReference type="ARBA" id="ARBA00022691"/>
    </source>
</evidence>
<dbReference type="SUPFAM" id="SSF53335">
    <property type="entry name" value="S-adenosyl-L-methionine-dependent methyltransferases"/>
    <property type="match status" value="1"/>
</dbReference>
<evidence type="ECO:0000256" key="1">
    <source>
        <dbReference type="ARBA" id="ARBA00022552"/>
    </source>
</evidence>
<feature type="region of interest" description="Disordered" evidence="8">
    <location>
        <begin position="27"/>
        <end position="58"/>
    </location>
</feature>
<keyword evidence="3 6" id="KW-0808">Transferase</keyword>